<dbReference type="Proteomes" id="UP000507470">
    <property type="component" value="Unassembled WGS sequence"/>
</dbReference>
<accession>A0A6J8E847</accession>
<protein>
    <submittedName>
        <fullName evidence="2">Uncharacterized protein</fullName>
    </submittedName>
</protein>
<evidence type="ECO:0000313" key="3">
    <source>
        <dbReference type="Proteomes" id="UP000507470"/>
    </source>
</evidence>
<evidence type="ECO:0000256" key="1">
    <source>
        <dbReference type="SAM" id="MobiDB-lite"/>
    </source>
</evidence>
<evidence type="ECO:0000313" key="2">
    <source>
        <dbReference type="EMBL" id="CAC5415241.1"/>
    </source>
</evidence>
<feature type="region of interest" description="Disordered" evidence="1">
    <location>
        <begin position="109"/>
        <end position="164"/>
    </location>
</feature>
<name>A0A6J8E847_MYTCO</name>
<gene>
    <name evidence="2" type="ORF">MCOR_47947</name>
</gene>
<feature type="compositionally biased region" description="Polar residues" evidence="1">
    <location>
        <begin position="110"/>
        <end position="121"/>
    </location>
</feature>
<feature type="compositionally biased region" description="Low complexity" evidence="1">
    <location>
        <begin position="134"/>
        <end position="145"/>
    </location>
</feature>
<reference evidence="2 3" key="1">
    <citation type="submission" date="2020-06" db="EMBL/GenBank/DDBJ databases">
        <authorList>
            <person name="Li R."/>
            <person name="Bekaert M."/>
        </authorList>
    </citation>
    <scope>NUCLEOTIDE SEQUENCE [LARGE SCALE GENOMIC DNA]</scope>
    <source>
        <strain evidence="3">wild</strain>
    </source>
</reference>
<sequence>MSDCQDLSACGKLLFLKMSDCQDLSACEAFLYLKMSDCQDLGACGAFLYLKMKITSHPDGTTLKKSYDTQTNDTNDENSANYLAKTSEIDVSNVNIKLTSISDTLDEKYVQSSSKEQTSSVEIEKGDKSRKTTRTNSPTETTPRTDSAYENVDIKLEPKSNTQRKKCSCCI</sequence>
<organism evidence="2 3">
    <name type="scientific">Mytilus coruscus</name>
    <name type="common">Sea mussel</name>
    <dbReference type="NCBI Taxonomy" id="42192"/>
    <lineage>
        <taxon>Eukaryota</taxon>
        <taxon>Metazoa</taxon>
        <taxon>Spiralia</taxon>
        <taxon>Lophotrochozoa</taxon>
        <taxon>Mollusca</taxon>
        <taxon>Bivalvia</taxon>
        <taxon>Autobranchia</taxon>
        <taxon>Pteriomorphia</taxon>
        <taxon>Mytilida</taxon>
        <taxon>Mytiloidea</taxon>
        <taxon>Mytilidae</taxon>
        <taxon>Mytilinae</taxon>
        <taxon>Mytilus</taxon>
    </lineage>
</organism>
<keyword evidence="3" id="KW-1185">Reference proteome</keyword>
<dbReference type="EMBL" id="CACVKT020008388">
    <property type="protein sequence ID" value="CAC5415241.1"/>
    <property type="molecule type" value="Genomic_DNA"/>
</dbReference>
<proteinExistence type="predicted"/>
<dbReference type="AlphaFoldDB" id="A0A6J8E847"/>